<dbReference type="EMBL" id="UINC01077894">
    <property type="protein sequence ID" value="SVC18452.1"/>
    <property type="molecule type" value="Genomic_DNA"/>
</dbReference>
<proteinExistence type="predicted"/>
<feature type="non-terminal residue" evidence="1">
    <location>
        <position position="1"/>
    </location>
</feature>
<feature type="non-terminal residue" evidence="1">
    <location>
        <position position="26"/>
    </location>
</feature>
<accession>A0A382K4V9</accession>
<dbReference type="AlphaFoldDB" id="A0A382K4V9"/>
<gene>
    <name evidence="1" type="ORF">METZ01_LOCUS271306</name>
</gene>
<reference evidence="1" key="1">
    <citation type="submission" date="2018-05" db="EMBL/GenBank/DDBJ databases">
        <authorList>
            <person name="Lanie J.A."/>
            <person name="Ng W.-L."/>
            <person name="Kazmierczak K.M."/>
            <person name="Andrzejewski T.M."/>
            <person name="Davidsen T.M."/>
            <person name="Wayne K.J."/>
            <person name="Tettelin H."/>
            <person name="Glass J.I."/>
            <person name="Rusch D."/>
            <person name="Podicherti R."/>
            <person name="Tsui H.-C.T."/>
            <person name="Winkler M.E."/>
        </authorList>
    </citation>
    <scope>NUCLEOTIDE SEQUENCE</scope>
</reference>
<organism evidence="1">
    <name type="scientific">marine metagenome</name>
    <dbReference type="NCBI Taxonomy" id="408172"/>
    <lineage>
        <taxon>unclassified sequences</taxon>
        <taxon>metagenomes</taxon>
        <taxon>ecological metagenomes</taxon>
    </lineage>
</organism>
<evidence type="ECO:0000313" key="1">
    <source>
        <dbReference type="EMBL" id="SVC18452.1"/>
    </source>
</evidence>
<name>A0A382K4V9_9ZZZZ</name>
<sequence>LQRPRQKPVAHAWPECPTHRSCIEEI</sequence>
<protein>
    <submittedName>
        <fullName evidence="1">Uncharacterized protein</fullName>
    </submittedName>
</protein>